<comment type="caution">
    <text evidence="1">The sequence shown here is derived from an EMBL/GenBank/DDBJ whole genome shotgun (WGS) entry which is preliminary data.</text>
</comment>
<gene>
    <name evidence="1" type="ORF">FLAG1_09304</name>
</gene>
<sequence>MLALPANLLLAPGRPDRSSASVLVQNEVSIVLDSNECRPVTIWSISVSMPSSLAILIAAEEVQSATLPTTLNEEKLDLLDTEIVIALHYGALCVAGLLVGALPSAAVIVVDDELTVVLHTELDGAIFTEDAHADYEPVTVFKSAFAILSD</sequence>
<dbReference type="AlphaFoldDB" id="A0A0M9EQL3"/>
<evidence type="ECO:0000313" key="2">
    <source>
        <dbReference type="Proteomes" id="UP000037904"/>
    </source>
</evidence>
<organism evidence="1 2">
    <name type="scientific">Fusarium langsethiae</name>
    <dbReference type="NCBI Taxonomy" id="179993"/>
    <lineage>
        <taxon>Eukaryota</taxon>
        <taxon>Fungi</taxon>
        <taxon>Dikarya</taxon>
        <taxon>Ascomycota</taxon>
        <taxon>Pezizomycotina</taxon>
        <taxon>Sordariomycetes</taxon>
        <taxon>Hypocreomycetidae</taxon>
        <taxon>Hypocreales</taxon>
        <taxon>Nectriaceae</taxon>
        <taxon>Fusarium</taxon>
    </lineage>
</organism>
<keyword evidence="2" id="KW-1185">Reference proteome</keyword>
<accession>A0A0M9EQL3</accession>
<evidence type="ECO:0000313" key="1">
    <source>
        <dbReference type="EMBL" id="KPA37869.1"/>
    </source>
</evidence>
<dbReference type="Proteomes" id="UP000037904">
    <property type="component" value="Unassembled WGS sequence"/>
</dbReference>
<reference evidence="1 2" key="1">
    <citation type="submission" date="2015-04" db="EMBL/GenBank/DDBJ databases">
        <title>The draft genome sequence of Fusarium langsethiae, a T-2/HT-2 mycotoxin producer.</title>
        <authorList>
            <person name="Lysoe E."/>
            <person name="Divon H.H."/>
            <person name="Terzi V."/>
            <person name="Orru L."/>
            <person name="Lamontanara A."/>
            <person name="Kolseth A.-K."/>
            <person name="Frandsen R.J."/>
            <person name="Nielsen K."/>
            <person name="Thrane U."/>
        </authorList>
    </citation>
    <scope>NUCLEOTIDE SEQUENCE [LARGE SCALE GENOMIC DNA]</scope>
    <source>
        <strain evidence="1 2">Fl201059</strain>
    </source>
</reference>
<protein>
    <submittedName>
        <fullName evidence="1">Uncharacterized protein</fullName>
    </submittedName>
</protein>
<dbReference type="EMBL" id="JXCE01000348">
    <property type="protein sequence ID" value="KPA37869.1"/>
    <property type="molecule type" value="Genomic_DNA"/>
</dbReference>
<proteinExistence type="predicted"/>
<name>A0A0M9EQL3_FUSLA</name>